<gene>
    <name evidence="1" type="ORF">EJD97_014882</name>
</gene>
<dbReference type="EMBL" id="RXGB01003899">
    <property type="protein sequence ID" value="TMW91033.1"/>
    <property type="molecule type" value="Genomic_DNA"/>
</dbReference>
<dbReference type="AlphaFoldDB" id="A0A6N2BG01"/>
<proteinExistence type="predicted"/>
<name>A0A6N2BG01_SOLCI</name>
<organism evidence="1">
    <name type="scientific">Solanum chilense</name>
    <name type="common">Tomato</name>
    <name type="synonym">Lycopersicon chilense</name>
    <dbReference type="NCBI Taxonomy" id="4083"/>
    <lineage>
        <taxon>Eukaryota</taxon>
        <taxon>Viridiplantae</taxon>
        <taxon>Streptophyta</taxon>
        <taxon>Embryophyta</taxon>
        <taxon>Tracheophyta</taxon>
        <taxon>Spermatophyta</taxon>
        <taxon>Magnoliopsida</taxon>
        <taxon>eudicotyledons</taxon>
        <taxon>Gunneridae</taxon>
        <taxon>Pentapetalae</taxon>
        <taxon>asterids</taxon>
        <taxon>lamiids</taxon>
        <taxon>Solanales</taxon>
        <taxon>Solanaceae</taxon>
        <taxon>Solanoideae</taxon>
        <taxon>Solaneae</taxon>
        <taxon>Solanum</taxon>
        <taxon>Solanum subgen. Lycopersicon</taxon>
    </lineage>
</organism>
<accession>A0A6N2BG01</accession>
<reference evidence="1" key="1">
    <citation type="submission" date="2019-05" db="EMBL/GenBank/DDBJ databases">
        <title>The de novo reference genome and transcriptome assemblies of the wild tomato species Solanum chilense.</title>
        <authorList>
            <person name="Stam R."/>
            <person name="Nosenko T."/>
            <person name="Hoerger A.C."/>
            <person name="Stephan W."/>
            <person name="Seidel M.A."/>
            <person name="Kuhn J.M.M."/>
            <person name="Haberer G."/>
            <person name="Tellier A."/>
        </authorList>
    </citation>
    <scope>NUCLEOTIDE SEQUENCE</scope>
    <source>
        <tissue evidence="1">Mature leaves</tissue>
    </source>
</reference>
<sequence length="81" mass="9325">MTRLLQLLLHRTVEFSSFMAAISNFTRENVCDIKLHKRKCLTLAPQKFKHTFAECERESQVSTDSGNESVVEAGKYKLNTF</sequence>
<protein>
    <submittedName>
        <fullName evidence="1">Uncharacterized protein</fullName>
    </submittedName>
</protein>
<evidence type="ECO:0000313" key="1">
    <source>
        <dbReference type="EMBL" id="TMW91033.1"/>
    </source>
</evidence>
<comment type="caution">
    <text evidence="1">The sequence shown here is derived from an EMBL/GenBank/DDBJ whole genome shotgun (WGS) entry which is preliminary data.</text>
</comment>